<reference evidence="2 3" key="1">
    <citation type="journal article" date="2024" name="ISME J.">
        <title>Tailless and filamentous prophages are predominant in marine Vibrio.</title>
        <authorList>
            <person name="Steensen K."/>
            <person name="Seneca J."/>
            <person name="Bartlau N."/>
            <person name="Yu X.A."/>
            <person name="Hussain F.A."/>
            <person name="Polz M.F."/>
        </authorList>
    </citation>
    <scope>NUCLEOTIDE SEQUENCE [LARGE SCALE GENOMIC DNA]</scope>
    <source>
        <strain evidence="2 3">10N.222.51.A1</strain>
    </source>
</reference>
<evidence type="ECO:0000313" key="3">
    <source>
        <dbReference type="Proteomes" id="UP001570417"/>
    </source>
</evidence>
<feature type="chain" id="PRO_5047105247" evidence="1">
    <location>
        <begin position="21"/>
        <end position="97"/>
    </location>
</feature>
<name>A0ABV4NBN5_9VIBR</name>
<organism evidence="2 3">
    <name type="scientific">Vibrio gallaecicus</name>
    <dbReference type="NCBI Taxonomy" id="552386"/>
    <lineage>
        <taxon>Bacteria</taxon>
        <taxon>Pseudomonadati</taxon>
        <taxon>Pseudomonadota</taxon>
        <taxon>Gammaproteobacteria</taxon>
        <taxon>Vibrionales</taxon>
        <taxon>Vibrionaceae</taxon>
        <taxon>Vibrio</taxon>
    </lineage>
</organism>
<feature type="signal peptide" evidence="1">
    <location>
        <begin position="1"/>
        <end position="20"/>
    </location>
</feature>
<keyword evidence="3" id="KW-1185">Reference proteome</keyword>
<dbReference type="EMBL" id="JBFRUW010000034">
    <property type="protein sequence ID" value="MFA0568695.1"/>
    <property type="molecule type" value="Genomic_DNA"/>
</dbReference>
<evidence type="ECO:0000313" key="2">
    <source>
        <dbReference type="EMBL" id="MFA0568695.1"/>
    </source>
</evidence>
<evidence type="ECO:0000256" key="1">
    <source>
        <dbReference type="SAM" id="SignalP"/>
    </source>
</evidence>
<gene>
    <name evidence="2" type="ORF">AB4566_10445</name>
</gene>
<dbReference type="Proteomes" id="UP001570417">
    <property type="component" value="Unassembled WGS sequence"/>
</dbReference>
<dbReference type="RefSeq" id="WP_372266067.1">
    <property type="nucleotide sequence ID" value="NZ_JBFRUW010000034.1"/>
</dbReference>
<proteinExistence type="predicted"/>
<protein>
    <submittedName>
        <fullName evidence="2">Uncharacterized protein</fullName>
    </submittedName>
</protein>
<comment type="caution">
    <text evidence="2">The sequence shown here is derived from an EMBL/GenBank/DDBJ whole genome shotgun (WGS) entry which is preliminary data.</text>
</comment>
<keyword evidence="1" id="KW-0732">Signal</keyword>
<sequence>MKSKVVVVGLISCFSASSLASDILNTTLVGEKEAGCASVVCKNVIVDESVTKAGEFPERTGNETLSSIGSVLFVAGEIGLAENLQEEDADNGVTEQP</sequence>
<accession>A0ABV4NBN5</accession>